<dbReference type="InterPro" id="IPR057527">
    <property type="entry name" value="HVO_A0261-like_N"/>
</dbReference>
<accession>A0AAW4PU85</accession>
<keyword evidence="4" id="KW-1185">Reference proteome</keyword>
<evidence type="ECO:0000313" key="4">
    <source>
        <dbReference type="Proteomes" id="UP001430377"/>
    </source>
</evidence>
<protein>
    <recommendedName>
        <fullName evidence="5">Transcriptional regulator</fullName>
    </recommendedName>
</protein>
<comment type="caution">
    <text evidence="3">The sequence shown here is derived from an EMBL/GenBank/DDBJ whole genome shotgun (WGS) entry which is preliminary data.</text>
</comment>
<dbReference type="Pfam" id="PF25213">
    <property type="entry name" value="HVO_A0261_N"/>
    <property type="match status" value="1"/>
</dbReference>
<sequence>MALSSGDDLDAVLTERHSYLRVLIEHPRSKRDLEDAVDVSRSTLDRALRDLAAADLARYEDGVWMPTLLGWCSYRAQEAYRDQLSTLAEAAPILNHLSIDEPIGCAFLDGADVYEADPSMPDAVIQTLLDSVEHATEVYVATPVVVTGFAEEFYECVKISERYSLEMILPTQVFEQVHTAFPTLTNELMNDGNVHLYRASIPFSFGLWIADADEVGIVVFTEQGLGGILVNDTDDALDWATDQYERAKQEAEPVFLRGRL</sequence>
<evidence type="ECO:0000313" key="3">
    <source>
        <dbReference type="EMBL" id="MBX0324722.1"/>
    </source>
</evidence>
<dbReference type="Pfam" id="PF08350">
    <property type="entry name" value="FilR1_middle"/>
    <property type="match status" value="1"/>
</dbReference>
<dbReference type="RefSeq" id="WP_123622727.1">
    <property type="nucleotide sequence ID" value="NZ_RKLR01000008.1"/>
</dbReference>
<reference evidence="3 4" key="1">
    <citation type="submission" date="2021-06" db="EMBL/GenBank/DDBJ databases">
        <title>Halomicroarcula sp. a new haloarchaeum isolated from saline soil.</title>
        <authorList>
            <person name="Duran-Viseras A."/>
            <person name="Sanchez-Porro C."/>
            <person name="Ventosa A."/>
        </authorList>
    </citation>
    <scope>NUCLEOTIDE SEQUENCE [LARGE SCALE GENOMIC DNA]</scope>
    <source>
        <strain evidence="3 4">F13</strain>
    </source>
</reference>
<dbReference type="Proteomes" id="UP001430377">
    <property type="component" value="Unassembled WGS sequence"/>
</dbReference>
<gene>
    <name evidence="3" type="ORF">EGH21_16985</name>
</gene>
<feature type="domain" description="HVO-A0261-like N-terminal" evidence="2">
    <location>
        <begin position="13"/>
        <end position="85"/>
    </location>
</feature>
<evidence type="ECO:0000259" key="2">
    <source>
        <dbReference type="Pfam" id="PF25213"/>
    </source>
</evidence>
<organism evidence="3 4">
    <name type="scientific">Haloarcula rubra</name>
    <dbReference type="NCBI Taxonomy" id="2487747"/>
    <lineage>
        <taxon>Archaea</taxon>
        <taxon>Methanobacteriati</taxon>
        <taxon>Methanobacteriota</taxon>
        <taxon>Stenosarchaea group</taxon>
        <taxon>Halobacteria</taxon>
        <taxon>Halobacteriales</taxon>
        <taxon>Haloarculaceae</taxon>
        <taxon>Haloarcula</taxon>
    </lineage>
</organism>
<name>A0AAW4PU85_9EURY</name>
<dbReference type="EMBL" id="RKLR01000008">
    <property type="protein sequence ID" value="MBX0324722.1"/>
    <property type="molecule type" value="Genomic_DNA"/>
</dbReference>
<evidence type="ECO:0000259" key="1">
    <source>
        <dbReference type="Pfam" id="PF08350"/>
    </source>
</evidence>
<proteinExistence type="predicted"/>
<dbReference type="InterPro" id="IPR013561">
    <property type="entry name" value="FilR1_middle_dom"/>
</dbReference>
<dbReference type="AlphaFoldDB" id="A0AAW4PU85"/>
<feature type="domain" description="Methanogenesis regulatory protein FilR1 middle" evidence="1">
    <location>
        <begin position="121"/>
        <end position="248"/>
    </location>
</feature>
<evidence type="ECO:0008006" key="5">
    <source>
        <dbReference type="Google" id="ProtNLM"/>
    </source>
</evidence>